<dbReference type="AlphaFoldDB" id="A0A8E7UE89"/>
<accession>A0A8E7UE89</accession>
<reference evidence="2" key="1">
    <citation type="submission" date="2019-07" db="EMBL/GenBank/DDBJ databases">
        <authorList>
            <person name="Zhang J."/>
            <person name="Liu T."/>
        </authorList>
    </citation>
    <scope>NUCLEOTIDE SEQUENCE</scope>
</reference>
<keyword evidence="1" id="KW-0472">Membrane</keyword>
<sequence length="258" mass="31041">MLISLFPIAFFNEYIISPKIWLHYIQYNKKIVSLFSYLSYFYYINFSYVICINLIFTIMIMRLYCQFTTILTNLHYMFFYCLVITVIYPNHSITNINIKKLLIRINYKTLHMLLCKIINLIYKTYYSFLVDKLFIKIILIPITCFLCLKMLFLTTKYEHIITYIVNISQYCKIVTSVHIGFLITISSQVLLLFTQKISYLIISIQLRNMNMNFIKQHIKSYYSLLKDFLKFSDSRIKIISSIICIKQIEYSKFIFINL</sequence>
<feature type="transmembrane region" description="Helical" evidence="1">
    <location>
        <begin position="40"/>
        <end position="64"/>
    </location>
</feature>
<reference evidence="2" key="2">
    <citation type="journal article" date="2021" name="Genomics">
        <title>Comparative analysis of mitochondrial genomes of Nirvanini and Evacanthini (Hemiptera: Cicadellidae) reveals an explicit evolutionary relationship.</title>
        <authorList>
            <person name="Du Y."/>
            <person name="Liang Z."/>
            <person name="Dietrich C.H."/>
            <person name="Dai W."/>
        </authorList>
    </citation>
    <scope>NUCLEOTIDE SEQUENCE</scope>
</reference>
<gene>
    <name evidence="2" type="primary">ycf92</name>
</gene>
<evidence type="ECO:0000256" key="1">
    <source>
        <dbReference type="SAM" id="Phobius"/>
    </source>
</evidence>
<feature type="transmembrane region" description="Helical" evidence="1">
    <location>
        <begin position="134"/>
        <end position="152"/>
    </location>
</feature>
<proteinExistence type="predicted"/>
<feature type="transmembrane region" description="Helical" evidence="1">
    <location>
        <begin position="173"/>
        <end position="193"/>
    </location>
</feature>
<evidence type="ECO:0000313" key="2">
    <source>
        <dbReference type="EMBL" id="QVY57933.1"/>
    </source>
</evidence>
<organism evidence="2">
    <name type="scientific">Betaphycus gelatinus</name>
    <dbReference type="NCBI Taxonomy" id="1191690"/>
    <lineage>
        <taxon>Eukaryota</taxon>
        <taxon>Rhodophyta</taxon>
        <taxon>Florideophyceae</taxon>
        <taxon>Rhodymeniophycidae</taxon>
        <taxon>Gigartinales</taxon>
        <taxon>Solieriaceae</taxon>
        <taxon>Betaphycus</taxon>
    </lineage>
</organism>
<dbReference type="EMBL" id="MN240356">
    <property type="protein sequence ID" value="QVY57933.1"/>
    <property type="molecule type" value="Genomic_DNA"/>
</dbReference>
<feature type="transmembrane region" description="Helical" evidence="1">
    <location>
        <begin position="70"/>
        <end position="88"/>
    </location>
</feature>
<geneLocation type="plastid" evidence="2"/>
<keyword evidence="2" id="KW-0934">Plastid</keyword>
<name>A0A8E7UE89_9FLOR</name>
<keyword evidence="1" id="KW-0812">Transmembrane</keyword>
<keyword evidence="1" id="KW-1133">Transmembrane helix</keyword>
<protein>
    <submittedName>
        <fullName evidence="2">Uncharacterized protein</fullName>
    </submittedName>
</protein>